<accession>A0ABQ7LFP4</accession>
<dbReference type="EMBL" id="JADBGQ010000008">
    <property type="protein sequence ID" value="KAG5384313.1"/>
    <property type="molecule type" value="Genomic_DNA"/>
</dbReference>
<organism evidence="1 2">
    <name type="scientific">Brassica rapa subsp. trilocularis</name>
    <dbReference type="NCBI Taxonomy" id="1813537"/>
    <lineage>
        <taxon>Eukaryota</taxon>
        <taxon>Viridiplantae</taxon>
        <taxon>Streptophyta</taxon>
        <taxon>Embryophyta</taxon>
        <taxon>Tracheophyta</taxon>
        <taxon>Spermatophyta</taxon>
        <taxon>Magnoliopsida</taxon>
        <taxon>eudicotyledons</taxon>
        <taxon>Gunneridae</taxon>
        <taxon>Pentapetalae</taxon>
        <taxon>rosids</taxon>
        <taxon>malvids</taxon>
        <taxon>Brassicales</taxon>
        <taxon>Brassicaceae</taxon>
        <taxon>Brassiceae</taxon>
        <taxon>Brassica</taxon>
    </lineage>
</organism>
<evidence type="ECO:0000313" key="2">
    <source>
        <dbReference type="Proteomes" id="UP000823674"/>
    </source>
</evidence>
<dbReference type="Proteomes" id="UP000823674">
    <property type="component" value="Chromosome A09"/>
</dbReference>
<name>A0ABQ7LFP4_BRACM</name>
<gene>
    <name evidence="1" type="primary">A09g508280.1_BraROA</name>
    <name evidence="1" type="ORF">IGI04_035783</name>
</gene>
<feature type="non-terminal residue" evidence="1">
    <location>
        <position position="78"/>
    </location>
</feature>
<sequence>MSDGDQLKIKAKSSTPSLTAQIYDGENKWVTKDEILYAGETQNLSRNIFRSKVQKVNISIVIRRVKTAGWKWEENKQI</sequence>
<proteinExistence type="predicted"/>
<comment type="caution">
    <text evidence="1">The sequence shown here is derived from an EMBL/GenBank/DDBJ whole genome shotgun (WGS) entry which is preliminary data.</text>
</comment>
<protein>
    <submittedName>
        <fullName evidence="1">Uncharacterized protein</fullName>
    </submittedName>
</protein>
<evidence type="ECO:0000313" key="1">
    <source>
        <dbReference type="EMBL" id="KAG5384313.1"/>
    </source>
</evidence>
<keyword evidence="2" id="KW-1185">Reference proteome</keyword>
<reference evidence="1 2" key="1">
    <citation type="submission" date="2021-03" db="EMBL/GenBank/DDBJ databases">
        <authorList>
            <person name="King G.J."/>
            <person name="Bancroft I."/>
            <person name="Baten A."/>
            <person name="Bloomfield J."/>
            <person name="Borpatragohain P."/>
            <person name="He Z."/>
            <person name="Irish N."/>
            <person name="Irwin J."/>
            <person name="Liu K."/>
            <person name="Mauleon R.P."/>
            <person name="Moore J."/>
            <person name="Morris R."/>
            <person name="Ostergaard L."/>
            <person name="Wang B."/>
            <person name="Wells R."/>
        </authorList>
    </citation>
    <scope>NUCLEOTIDE SEQUENCE [LARGE SCALE GENOMIC DNA]</scope>
    <source>
        <strain evidence="1">R-o-18</strain>
        <tissue evidence="1">Leaf</tissue>
    </source>
</reference>